<accession>A0ABW0EHH9</accession>
<dbReference type="InterPro" id="IPR045970">
    <property type="entry name" value="DUF5926"/>
</dbReference>
<dbReference type="InterPro" id="IPR004027">
    <property type="entry name" value="SEC_C_motif"/>
</dbReference>
<feature type="domain" description="DUF5926" evidence="2">
    <location>
        <begin position="53"/>
        <end position="316"/>
    </location>
</feature>
<sequence length="316" mass="34140">MSKRSAVKNARKAKEQDPSGVNPRQPCPCGSGKRYKACHGSAGGVVDVPVARPFDGLANECELIAMREFVPSGTAPLKLKDGEVTLATVLPMAAAALVRADGVKFLGLQVQTRSNDISRDLARALSWLIDAKEGDVLPVVGPESDPGPDAERLQDLVDTAAELVVEVRPDFTWWLPEGSEPSGDVALSLERANQAIMPTERIGPAAYWVDAGEKAHLRWVRPEPEEELLAALARLHARGELTLGDGSRYAGSFRAHGLLVPVWDLDRERHAREWTTAAEELGARLADSLASLASEPLTGTERRARDGLLGRQITIR</sequence>
<organism evidence="3 4">
    <name type="scientific">Actinokineospora guangxiensis</name>
    <dbReference type="NCBI Taxonomy" id="1490288"/>
    <lineage>
        <taxon>Bacteria</taxon>
        <taxon>Bacillati</taxon>
        <taxon>Actinomycetota</taxon>
        <taxon>Actinomycetes</taxon>
        <taxon>Pseudonocardiales</taxon>
        <taxon>Pseudonocardiaceae</taxon>
        <taxon>Actinokineospora</taxon>
    </lineage>
</organism>
<dbReference type="Pfam" id="PF02810">
    <property type="entry name" value="SEC-C"/>
    <property type="match status" value="1"/>
</dbReference>
<comment type="caution">
    <text evidence="3">The sequence shown here is derived from an EMBL/GenBank/DDBJ whole genome shotgun (WGS) entry which is preliminary data.</text>
</comment>
<feature type="compositionally biased region" description="Basic residues" evidence="1">
    <location>
        <begin position="1"/>
        <end position="11"/>
    </location>
</feature>
<reference evidence="4" key="1">
    <citation type="journal article" date="2019" name="Int. J. Syst. Evol. Microbiol.">
        <title>The Global Catalogue of Microorganisms (GCM) 10K type strain sequencing project: providing services to taxonomists for standard genome sequencing and annotation.</title>
        <authorList>
            <consortium name="The Broad Institute Genomics Platform"/>
            <consortium name="The Broad Institute Genome Sequencing Center for Infectious Disease"/>
            <person name="Wu L."/>
            <person name="Ma J."/>
        </authorList>
    </citation>
    <scope>NUCLEOTIDE SEQUENCE [LARGE SCALE GENOMIC DNA]</scope>
    <source>
        <strain evidence="4">CCUG 59778</strain>
    </source>
</reference>
<evidence type="ECO:0000313" key="3">
    <source>
        <dbReference type="EMBL" id="MFC5285441.1"/>
    </source>
</evidence>
<dbReference type="RefSeq" id="WP_378242378.1">
    <property type="nucleotide sequence ID" value="NZ_JBHSKF010000001.1"/>
</dbReference>
<protein>
    <submittedName>
        <fullName evidence="3">DUF5926 family protein</fullName>
    </submittedName>
</protein>
<feature type="region of interest" description="Disordered" evidence="1">
    <location>
        <begin position="1"/>
        <end position="25"/>
    </location>
</feature>
<evidence type="ECO:0000313" key="4">
    <source>
        <dbReference type="Proteomes" id="UP001596157"/>
    </source>
</evidence>
<dbReference type="Gene3D" id="3.10.450.50">
    <property type="match status" value="1"/>
</dbReference>
<dbReference type="EMBL" id="JBHSKF010000001">
    <property type="protein sequence ID" value="MFC5285441.1"/>
    <property type="molecule type" value="Genomic_DNA"/>
</dbReference>
<dbReference type="SUPFAM" id="SSF103642">
    <property type="entry name" value="Sec-C motif"/>
    <property type="match status" value="1"/>
</dbReference>
<evidence type="ECO:0000259" key="2">
    <source>
        <dbReference type="Pfam" id="PF19348"/>
    </source>
</evidence>
<dbReference type="Proteomes" id="UP001596157">
    <property type="component" value="Unassembled WGS sequence"/>
</dbReference>
<gene>
    <name evidence="3" type="ORF">ACFPM7_00095</name>
</gene>
<keyword evidence="4" id="KW-1185">Reference proteome</keyword>
<proteinExistence type="predicted"/>
<evidence type="ECO:0000256" key="1">
    <source>
        <dbReference type="SAM" id="MobiDB-lite"/>
    </source>
</evidence>
<dbReference type="Pfam" id="PF19348">
    <property type="entry name" value="DUF5926"/>
    <property type="match status" value="1"/>
</dbReference>
<name>A0ABW0EHH9_9PSEU</name>